<feature type="transmembrane region" description="Helical" evidence="7">
    <location>
        <begin position="354"/>
        <end position="374"/>
    </location>
</feature>
<feature type="transmembrane region" description="Helical" evidence="7">
    <location>
        <begin position="394"/>
        <end position="420"/>
    </location>
</feature>
<evidence type="ECO:0000256" key="4">
    <source>
        <dbReference type="ARBA" id="ARBA00022692"/>
    </source>
</evidence>
<organism evidence="9 10">
    <name type="scientific">Brevibacillus centrosporus</name>
    <dbReference type="NCBI Taxonomy" id="54910"/>
    <lineage>
        <taxon>Bacteria</taxon>
        <taxon>Bacillati</taxon>
        <taxon>Bacillota</taxon>
        <taxon>Bacilli</taxon>
        <taxon>Bacillales</taxon>
        <taxon>Paenibacillaceae</taxon>
        <taxon>Brevibacillus</taxon>
    </lineage>
</organism>
<evidence type="ECO:0000256" key="5">
    <source>
        <dbReference type="ARBA" id="ARBA00022989"/>
    </source>
</evidence>
<dbReference type="InterPro" id="IPR004681">
    <property type="entry name" value="TRAP_DctM"/>
</dbReference>
<dbReference type="NCBIfam" id="TIGR00786">
    <property type="entry name" value="dctM"/>
    <property type="match status" value="1"/>
</dbReference>
<dbReference type="GO" id="GO:0022857">
    <property type="term" value="F:transmembrane transporter activity"/>
    <property type="evidence" value="ECO:0007669"/>
    <property type="project" value="TreeGrafter"/>
</dbReference>
<keyword evidence="10" id="KW-1185">Reference proteome</keyword>
<evidence type="ECO:0000256" key="2">
    <source>
        <dbReference type="ARBA" id="ARBA00022475"/>
    </source>
</evidence>
<keyword evidence="3" id="KW-0997">Cell inner membrane</keyword>
<keyword evidence="4 7" id="KW-0812">Transmembrane</keyword>
<dbReference type="PANTHER" id="PTHR33362">
    <property type="entry name" value="SIALIC ACID TRAP TRANSPORTER PERMEASE PROTEIN SIAT-RELATED"/>
    <property type="match status" value="1"/>
</dbReference>
<keyword evidence="5 7" id="KW-1133">Transmembrane helix</keyword>
<protein>
    <submittedName>
        <fullName evidence="9">C4-dicarboxylate transporter, DctM subunit</fullName>
    </submittedName>
</protein>
<dbReference type="AlphaFoldDB" id="A0A1I3V532"/>
<evidence type="ECO:0000256" key="6">
    <source>
        <dbReference type="ARBA" id="ARBA00023136"/>
    </source>
</evidence>
<feature type="transmembrane region" description="Helical" evidence="7">
    <location>
        <begin position="211"/>
        <end position="233"/>
    </location>
</feature>
<evidence type="ECO:0000313" key="10">
    <source>
        <dbReference type="Proteomes" id="UP000198915"/>
    </source>
</evidence>
<comment type="subcellular location">
    <subcellularLocation>
        <location evidence="1">Cell inner membrane</location>
        <topology evidence="1">Multi-pass membrane protein</topology>
    </subcellularLocation>
</comment>
<dbReference type="EMBL" id="FORT01000006">
    <property type="protein sequence ID" value="SFJ90232.1"/>
    <property type="molecule type" value="Genomic_DNA"/>
</dbReference>
<keyword evidence="2" id="KW-1003">Cell membrane</keyword>
<feature type="transmembrane region" description="Helical" evidence="7">
    <location>
        <begin position="77"/>
        <end position="96"/>
    </location>
</feature>
<dbReference type="GO" id="GO:0005886">
    <property type="term" value="C:plasma membrane"/>
    <property type="evidence" value="ECO:0007669"/>
    <property type="project" value="UniProtKB-SubCell"/>
</dbReference>
<feature type="transmembrane region" description="Helical" evidence="7">
    <location>
        <begin position="169"/>
        <end position="190"/>
    </location>
</feature>
<dbReference type="RefSeq" id="WP_092268423.1">
    <property type="nucleotide sequence ID" value="NZ_BJOE01000005.1"/>
</dbReference>
<dbReference type="Pfam" id="PF06808">
    <property type="entry name" value="DctM"/>
    <property type="match status" value="1"/>
</dbReference>
<feature type="domain" description="TRAP C4-dicarboxylate transport system permease DctM subunit" evidence="8">
    <location>
        <begin position="6"/>
        <end position="415"/>
    </location>
</feature>
<evidence type="ECO:0000256" key="1">
    <source>
        <dbReference type="ARBA" id="ARBA00004429"/>
    </source>
</evidence>
<dbReference type="PANTHER" id="PTHR33362:SF3">
    <property type="entry name" value="SIALIC ACID TRAP TRANSPORTER PERMEASE PROTEIN SIAT"/>
    <property type="match status" value="1"/>
</dbReference>
<sequence>MGTVLFLTLLVLLIINVPIAVALGLSVVVAFMVEGNIPLLVVIQKMFNGTDSFPLMAVPFFLLAGKLMETGGISARLIKFANTLVGTLPGGLAIVAVMGCTFFAAISGSSAATTAAVGGILIPHMVKKGYDVRFSAALHAAGGTIGVMIPPSVPMVLYGVAASTSINDLFIAGIGPGILVAISLIAYSFWISKKNGWGGGEKHSLLDVWKAFKDAILAILMPVIILGGIYGGIFTSTEAAVVAVVYGLVVGLFVYREIKWKDLGEIFSSSATMTAVIMLIIATANAFGFIMTRENIPQEIAQFMLGITDSAFITLLIINVLLLILGTFMETAVTIILMTPILLPITNALGIDPVLFGVIMVVNSAIGMLTPPVGLNLLVAGNIAKLSNSAIERAAIPFLVLLCVDLMLITYVPEISLWLVNLSK</sequence>
<dbReference type="STRING" id="1884381.SAMN05518846_106233"/>
<feature type="transmembrane region" description="Helical" evidence="7">
    <location>
        <begin position="311"/>
        <end position="342"/>
    </location>
</feature>
<evidence type="ECO:0000256" key="3">
    <source>
        <dbReference type="ARBA" id="ARBA00022519"/>
    </source>
</evidence>
<evidence type="ECO:0000313" key="9">
    <source>
        <dbReference type="EMBL" id="SFJ90232.1"/>
    </source>
</evidence>
<gene>
    <name evidence="9" type="ORF">SAMN05518846_106233</name>
</gene>
<reference evidence="10" key="1">
    <citation type="submission" date="2016-10" db="EMBL/GenBank/DDBJ databases">
        <authorList>
            <person name="Varghese N."/>
            <person name="Submissions S."/>
        </authorList>
    </citation>
    <scope>NUCLEOTIDE SEQUENCE [LARGE SCALE GENOMIC DNA]</scope>
    <source>
        <strain evidence="10">OK042</strain>
    </source>
</reference>
<accession>A0A1I3V532</accession>
<dbReference type="PIRSF" id="PIRSF006066">
    <property type="entry name" value="HI0050"/>
    <property type="match status" value="1"/>
</dbReference>
<keyword evidence="6 7" id="KW-0472">Membrane</keyword>
<evidence type="ECO:0000256" key="7">
    <source>
        <dbReference type="SAM" id="Phobius"/>
    </source>
</evidence>
<feature type="transmembrane region" description="Helical" evidence="7">
    <location>
        <begin position="267"/>
        <end position="291"/>
    </location>
</feature>
<name>A0A1I3V532_9BACL</name>
<dbReference type="Proteomes" id="UP000198915">
    <property type="component" value="Unassembled WGS sequence"/>
</dbReference>
<feature type="transmembrane region" description="Helical" evidence="7">
    <location>
        <begin position="134"/>
        <end position="157"/>
    </location>
</feature>
<proteinExistence type="predicted"/>
<evidence type="ECO:0000259" key="8">
    <source>
        <dbReference type="Pfam" id="PF06808"/>
    </source>
</evidence>
<dbReference type="InterPro" id="IPR010656">
    <property type="entry name" value="DctM"/>
</dbReference>
<feature type="transmembrane region" description="Helical" evidence="7">
    <location>
        <begin position="239"/>
        <end position="255"/>
    </location>
</feature>